<reference evidence="2 3" key="1">
    <citation type="submission" date="2023-04" db="EMBL/GenBank/DDBJ databases">
        <title>Genome sequence of Halobacillus naozhouensis KACC 21980.</title>
        <authorList>
            <person name="Kim S."/>
            <person name="Heo J."/>
            <person name="Kwon S.-W."/>
        </authorList>
    </citation>
    <scope>NUCLEOTIDE SEQUENCE [LARGE SCALE GENOMIC DNA]</scope>
    <source>
        <strain evidence="2 3">KCTC 13234</strain>
    </source>
</reference>
<dbReference type="Pfam" id="PF10958">
    <property type="entry name" value="DUF2759"/>
    <property type="match status" value="1"/>
</dbReference>
<organism evidence="2 3">
    <name type="scientific">Halobacillus naozhouensis</name>
    <dbReference type="NCBI Taxonomy" id="554880"/>
    <lineage>
        <taxon>Bacteria</taxon>
        <taxon>Bacillati</taxon>
        <taxon>Bacillota</taxon>
        <taxon>Bacilli</taxon>
        <taxon>Bacillales</taxon>
        <taxon>Bacillaceae</taxon>
        <taxon>Halobacillus</taxon>
    </lineage>
</organism>
<evidence type="ECO:0000256" key="1">
    <source>
        <dbReference type="SAM" id="Phobius"/>
    </source>
</evidence>
<accession>A0ABY8IVL7</accession>
<dbReference type="EMBL" id="CP121671">
    <property type="protein sequence ID" value="WFT73253.1"/>
    <property type="molecule type" value="Genomic_DNA"/>
</dbReference>
<evidence type="ECO:0000313" key="2">
    <source>
        <dbReference type="EMBL" id="WFT73253.1"/>
    </source>
</evidence>
<keyword evidence="3" id="KW-1185">Reference proteome</keyword>
<keyword evidence="1" id="KW-0812">Transmembrane</keyword>
<protein>
    <submittedName>
        <fullName evidence="2">DUF2759 domain-containing protein</fullName>
    </submittedName>
</protein>
<dbReference type="RefSeq" id="WP_079530272.1">
    <property type="nucleotide sequence ID" value="NZ_CP121671.1"/>
</dbReference>
<keyword evidence="1" id="KW-1133">Transmembrane helix</keyword>
<keyword evidence="1" id="KW-0472">Membrane</keyword>
<gene>
    <name evidence="2" type="ORF">P9989_12655</name>
</gene>
<dbReference type="Proteomes" id="UP001221597">
    <property type="component" value="Chromosome"/>
</dbReference>
<name>A0ABY8IVL7_9BACI</name>
<feature type="transmembrane region" description="Helical" evidence="1">
    <location>
        <begin position="30"/>
        <end position="52"/>
    </location>
</feature>
<dbReference type="InterPro" id="IPR024490">
    <property type="entry name" value="DUF2759"/>
</dbReference>
<proteinExistence type="predicted"/>
<evidence type="ECO:0000313" key="3">
    <source>
        <dbReference type="Proteomes" id="UP001221597"/>
    </source>
</evidence>
<sequence>MVTAIILFLVTILCVCAVFREIKTKNFFAVLFAAASALVFGWFSVMTIYANLFG</sequence>